<dbReference type="SUPFAM" id="SSF52540">
    <property type="entry name" value="P-loop containing nucleoside triphosphate hydrolases"/>
    <property type="match status" value="1"/>
</dbReference>
<dbReference type="InParanoid" id="A0LGI3"/>
<dbReference type="InterPro" id="IPR027417">
    <property type="entry name" value="P-loop_NTPase"/>
</dbReference>
<dbReference type="GO" id="GO:0015658">
    <property type="term" value="F:branched-chain amino acid transmembrane transporter activity"/>
    <property type="evidence" value="ECO:0007669"/>
    <property type="project" value="InterPro"/>
</dbReference>
<dbReference type="InterPro" id="IPR017871">
    <property type="entry name" value="ABC_transporter-like_CS"/>
</dbReference>
<accession>A0LGI3</accession>
<sequence>MAFLELADLRVKYGNIEVIHGINVRVEEGDIIAILGANGAGKSTTLLTISGLVKPSGGSISFRDAPIHRFPAHTIVKLGIAQVPEGRRVFGTLTVRENLNLGSFVSKDKQAISKTLAWIYELFPILSERREQLAGTLSGGEQQMLAIGRALMSRPKILLLDEPSLGLAPLLVMTILQTLREINRSGVTIVLVEQNARAALKLAHRGYVLELGNVVIEDDSAALIANAEVQAAYLGGGIA</sequence>
<dbReference type="STRING" id="335543.Sfum_0838"/>
<evidence type="ECO:0000256" key="3">
    <source>
        <dbReference type="ARBA" id="ARBA00022741"/>
    </source>
</evidence>
<evidence type="ECO:0000256" key="2">
    <source>
        <dbReference type="ARBA" id="ARBA00022448"/>
    </source>
</evidence>
<dbReference type="Pfam" id="PF00005">
    <property type="entry name" value="ABC_tran"/>
    <property type="match status" value="1"/>
</dbReference>
<dbReference type="HOGENOM" id="CLU_000604_1_2_7"/>
<keyword evidence="3" id="KW-0547">Nucleotide-binding</keyword>
<organism evidence="7 8">
    <name type="scientific">Syntrophobacter fumaroxidans (strain DSM 10017 / MPOB)</name>
    <dbReference type="NCBI Taxonomy" id="335543"/>
    <lineage>
        <taxon>Bacteria</taxon>
        <taxon>Pseudomonadati</taxon>
        <taxon>Thermodesulfobacteriota</taxon>
        <taxon>Syntrophobacteria</taxon>
        <taxon>Syntrophobacterales</taxon>
        <taxon>Syntrophobacteraceae</taxon>
        <taxon>Syntrophobacter</taxon>
    </lineage>
</organism>
<gene>
    <name evidence="7" type="ordered locus">Sfum_0838</name>
</gene>
<proteinExistence type="inferred from homology"/>
<evidence type="ECO:0000256" key="5">
    <source>
        <dbReference type="ARBA" id="ARBA00022970"/>
    </source>
</evidence>
<dbReference type="PROSITE" id="PS00211">
    <property type="entry name" value="ABC_TRANSPORTER_1"/>
    <property type="match status" value="1"/>
</dbReference>
<dbReference type="eggNOG" id="COG0410">
    <property type="taxonomic scope" value="Bacteria"/>
</dbReference>
<name>A0LGI3_SYNFM</name>
<dbReference type="PROSITE" id="PS50893">
    <property type="entry name" value="ABC_TRANSPORTER_2"/>
    <property type="match status" value="1"/>
</dbReference>
<dbReference type="InterPro" id="IPR003593">
    <property type="entry name" value="AAA+_ATPase"/>
</dbReference>
<dbReference type="InterPro" id="IPR052156">
    <property type="entry name" value="BCAA_Transport_ATP-bd_LivF"/>
</dbReference>
<dbReference type="RefSeq" id="WP_011697708.1">
    <property type="nucleotide sequence ID" value="NC_008554.1"/>
</dbReference>
<dbReference type="Gene3D" id="3.40.50.300">
    <property type="entry name" value="P-loop containing nucleotide triphosphate hydrolases"/>
    <property type="match status" value="1"/>
</dbReference>
<dbReference type="PANTHER" id="PTHR43820:SF4">
    <property type="entry name" value="HIGH-AFFINITY BRANCHED-CHAIN AMINO ACID TRANSPORT ATP-BINDING PROTEIN LIVF"/>
    <property type="match status" value="1"/>
</dbReference>
<dbReference type="OrthoDB" id="9809450at2"/>
<dbReference type="PANTHER" id="PTHR43820">
    <property type="entry name" value="HIGH-AFFINITY BRANCHED-CHAIN AMINO ACID TRANSPORT ATP-BINDING PROTEIN LIVF"/>
    <property type="match status" value="1"/>
</dbReference>
<evidence type="ECO:0000259" key="6">
    <source>
        <dbReference type="PROSITE" id="PS50893"/>
    </source>
</evidence>
<dbReference type="GO" id="GO:0016887">
    <property type="term" value="F:ATP hydrolysis activity"/>
    <property type="evidence" value="ECO:0007669"/>
    <property type="project" value="InterPro"/>
</dbReference>
<dbReference type="CDD" id="cd03224">
    <property type="entry name" value="ABC_TM1139_LivF_branched"/>
    <property type="match status" value="1"/>
</dbReference>
<evidence type="ECO:0000313" key="8">
    <source>
        <dbReference type="Proteomes" id="UP000001784"/>
    </source>
</evidence>
<reference evidence="7 8" key="1">
    <citation type="submission" date="2006-10" db="EMBL/GenBank/DDBJ databases">
        <title>Complete sequence of Syntrophobacter fumaroxidans MPOB.</title>
        <authorList>
            <consortium name="US DOE Joint Genome Institute"/>
            <person name="Copeland A."/>
            <person name="Lucas S."/>
            <person name="Lapidus A."/>
            <person name="Barry K."/>
            <person name="Detter J.C."/>
            <person name="Glavina del Rio T."/>
            <person name="Hammon N."/>
            <person name="Israni S."/>
            <person name="Pitluck S."/>
            <person name="Goltsman E.G."/>
            <person name="Martinez M."/>
            <person name="Schmutz J."/>
            <person name="Larimer F."/>
            <person name="Land M."/>
            <person name="Hauser L."/>
            <person name="Kyrpides N."/>
            <person name="Kim E."/>
            <person name="Boone D.R."/>
            <person name="Brockman F."/>
            <person name="Culley D."/>
            <person name="Ferry J."/>
            <person name="Gunsalus R."/>
            <person name="McInerney M.J."/>
            <person name="Morrison M."/>
            <person name="Plugge C."/>
            <person name="Rohlin L."/>
            <person name="Scholten J."/>
            <person name="Sieber J."/>
            <person name="Stams A.J.M."/>
            <person name="Worm P."/>
            <person name="Henstra A.M."/>
            <person name="Richardson P."/>
        </authorList>
    </citation>
    <scope>NUCLEOTIDE SEQUENCE [LARGE SCALE GENOMIC DNA]</scope>
    <source>
        <strain evidence="8">DSM 10017 / MPOB</strain>
    </source>
</reference>
<dbReference type="InterPro" id="IPR003439">
    <property type="entry name" value="ABC_transporter-like_ATP-bd"/>
</dbReference>
<keyword evidence="5" id="KW-0029">Amino-acid transport</keyword>
<dbReference type="AlphaFoldDB" id="A0LGI3"/>
<keyword evidence="4" id="KW-0067">ATP-binding</keyword>
<evidence type="ECO:0000256" key="4">
    <source>
        <dbReference type="ARBA" id="ARBA00022840"/>
    </source>
</evidence>
<evidence type="ECO:0000313" key="7">
    <source>
        <dbReference type="EMBL" id="ABK16535.1"/>
    </source>
</evidence>
<dbReference type="GO" id="GO:0005524">
    <property type="term" value="F:ATP binding"/>
    <property type="evidence" value="ECO:0007669"/>
    <property type="project" value="UniProtKB-KW"/>
</dbReference>
<dbReference type="KEGG" id="sfu:Sfum_0838"/>
<dbReference type="EMBL" id="CP000478">
    <property type="protein sequence ID" value="ABK16535.1"/>
    <property type="molecule type" value="Genomic_DNA"/>
</dbReference>
<dbReference type="InterPro" id="IPR030660">
    <property type="entry name" value="ABC_branched_ATPase_LivF/BraG"/>
</dbReference>
<comment type="similarity">
    <text evidence="1">Belongs to the ABC transporter superfamily.</text>
</comment>
<protein>
    <submittedName>
        <fullName evidence="7">ABC transporter related</fullName>
    </submittedName>
</protein>
<dbReference type="SMART" id="SM00382">
    <property type="entry name" value="AAA"/>
    <property type="match status" value="1"/>
</dbReference>
<evidence type="ECO:0000256" key="1">
    <source>
        <dbReference type="ARBA" id="ARBA00005417"/>
    </source>
</evidence>
<feature type="domain" description="ABC transporter" evidence="6">
    <location>
        <begin position="4"/>
        <end position="236"/>
    </location>
</feature>
<keyword evidence="8" id="KW-1185">Reference proteome</keyword>
<dbReference type="Proteomes" id="UP000001784">
    <property type="component" value="Chromosome"/>
</dbReference>
<dbReference type="GO" id="GO:0015807">
    <property type="term" value="P:L-amino acid transport"/>
    <property type="evidence" value="ECO:0007669"/>
    <property type="project" value="TreeGrafter"/>
</dbReference>
<dbReference type="PIRSF" id="PIRSF039137">
    <property type="entry name" value="ABC_branched_ATPase"/>
    <property type="match status" value="1"/>
</dbReference>
<keyword evidence="2" id="KW-0813">Transport</keyword>